<reference evidence="2" key="1">
    <citation type="journal article" date="2024" name="Proc. Natl. Acad. Sci. U.S.A.">
        <title>Extraordinary preservation of gene collinearity over three hundred million years revealed in homosporous lycophytes.</title>
        <authorList>
            <person name="Li C."/>
            <person name="Wickell D."/>
            <person name="Kuo L.Y."/>
            <person name="Chen X."/>
            <person name="Nie B."/>
            <person name="Liao X."/>
            <person name="Peng D."/>
            <person name="Ji J."/>
            <person name="Jenkins J."/>
            <person name="Williams M."/>
            <person name="Shu S."/>
            <person name="Plott C."/>
            <person name="Barry K."/>
            <person name="Rajasekar S."/>
            <person name="Grimwood J."/>
            <person name="Han X."/>
            <person name="Sun S."/>
            <person name="Hou Z."/>
            <person name="He W."/>
            <person name="Dai G."/>
            <person name="Sun C."/>
            <person name="Schmutz J."/>
            <person name="Leebens-Mack J.H."/>
            <person name="Li F.W."/>
            <person name="Wang L."/>
        </authorList>
    </citation>
    <scope>NUCLEOTIDE SEQUENCE [LARGE SCALE GENOMIC DNA]</scope>
    <source>
        <strain evidence="2">cv. PW_Plant_1</strain>
    </source>
</reference>
<evidence type="ECO:0000313" key="2">
    <source>
        <dbReference type="Proteomes" id="UP001162992"/>
    </source>
</evidence>
<sequence>MEKGTDNEMHNTSVDQEVPPHLVLDGTHLTKMKRVDSMELESNHVKGMEQHKVITAAMTLKLAFQTIGVVYGDVGTSPLYVFSSTFPNGINPDHVHKDVLGALSLIIYTLTLIPLIKYVLIVLRANDRGEGGTFALYSLICRYAKVSLISSPNSEDRKLSGYQIDLPSKALKRSSRLKDLLEKSEIAKRLLLLLALLGTCMVIGDGVLTPAISVLSAVEGIKVQATHLSQNVIVIVSVIILVALFSLQRLGTDKVGILFAPCVLVWFLFIGIIGLYNIFHHDAGIFRAFNPKYMYLYFKVEKKEAWKSLGGVVLCITGTEAMFADLGHFSVKSIQIAFTSLVYPCLLLAYIGQAAYLLKYPEHVDEAFYKSIPSPVYWPQFVVAIIAAIIASQAMISATFSIIKQSMALGCFPRVKIIHTSTKHAGQIYIPEMNWLLMVICVVITVAFRNTDQIGNAYGICVVSVMLVTTSLLGIIFILIWKTHIMIVLAFLLIFGSVELFYLTSVLEKFTKGGWLPLCFAGVFLSVMVTWYYGSAGKYQYEVENKVSPDTFKDRVAMLSARLPGVGLICTQLPHGIPATFSHFINSVPAIHSVLVFVCVKHLPVNNVLEEERFLFRRVSTKECRTFRCVARYGYRDTLEENQKFEKLLFKSLAQFIESEATYFDQPSNSIKFQSIESTVIHIDGYKIPPLNQISSGSKNCDEAFNVEYELAILEKARNEGVIYIVGDSDVKASKGSSLPRKFLINCAFNFLHTNFRESVDALDIPYTKLLKVGTIQYI</sequence>
<name>A0ACC2DJR8_DIPCM</name>
<evidence type="ECO:0000313" key="1">
    <source>
        <dbReference type="EMBL" id="KAJ7554494.1"/>
    </source>
</evidence>
<proteinExistence type="predicted"/>
<comment type="caution">
    <text evidence="1">The sequence shown here is derived from an EMBL/GenBank/DDBJ whole genome shotgun (WGS) entry which is preliminary data.</text>
</comment>
<dbReference type="Proteomes" id="UP001162992">
    <property type="component" value="Chromosome 6"/>
</dbReference>
<organism evidence="1 2">
    <name type="scientific">Diphasiastrum complanatum</name>
    <name type="common">Issler's clubmoss</name>
    <name type="synonym">Lycopodium complanatum</name>
    <dbReference type="NCBI Taxonomy" id="34168"/>
    <lineage>
        <taxon>Eukaryota</taxon>
        <taxon>Viridiplantae</taxon>
        <taxon>Streptophyta</taxon>
        <taxon>Embryophyta</taxon>
        <taxon>Tracheophyta</taxon>
        <taxon>Lycopodiopsida</taxon>
        <taxon>Lycopodiales</taxon>
        <taxon>Lycopodiaceae</taxon>
        <taxon>Lycopodioideae</taxon>
        <taxon>Diphasiastrum</taxon>
    </lineage>
</organism>
<keyword evidence="2" id="KW-1185">Reference proteome</keyword>
<accession>A0ACC2DJR8</accession>
<protein>
    <submittedName>
        <fullName evidence="1">Uncharacterized protein</fullName>
    </submittedName>
</protein>
<gene>
    <name evidence="1" type="ORF">O6H91_06G143500</name>
</gene>
<dbReference type="EMBL" id="CM055097">
    <property type="protein sequence ID" value="KAJ7554494.1"/>
    <property type="molecule type" value="Genomic_DNA"/>
</dbReference>